<proteinExistence type="predicted"/>
<evidence type="ECO:0000313" key="2">
    <source>
        <dbReference type="EMBL" id="KAF7571204.1"/>
    </source>
</evidence>
<name>A0A2W1CZR1_9PLEO</name>
<dbReference type="AlphaFoldDB" id="A0A2W1CZR1"/>
<reference evidence="2 3" key="1">
    <citation type="journal article" date="2018" name="BMC Genomics">
        <title>Comparative genomics of the wheat fungal pathogen Pyrenophora tritici-repentis reveals chromosomal variations and genome plasticity.</title>
        <authorList>
            <person name="Moolhuijzen P."/>
            <person name="See P.T."/>
            <person name="Hane J.K."/>
            <person name="Shi G."/>
            <person name="Liu Z."/>
            <person name="Oliver R.P."/>
            <person name="Moffat C.S."/>
        </authorList>
    </citation>
    <scope>NUCLEOTIDE SEQUENCE [LARGE SCALE GENOMIC DNA]</scope>
    <source>
        <strain evidence="2">M4</strain>
    </source>
</reference>
<evidence type="ECO:0000256" key="1">
    <source>
        <dbReference type="SAM" id="MobiDB-lite"/>
    </source>
</evidence>
<protein>
    <submittedName>
        <fullName evidence="2">Uncharacterized protein</fullName>
    </submittedName>
</protein>
<feature type="region of interest" description="Disordered" evidence="1">
    <location>
        <begin position="44"/>
        <end position="67"/>
    </location>
</feature>
<dbReference type="KEGG" id="ptrr:6350167"/>
<comment type="caution">
    <text evidence="2">The sequence shown here is derived from an EMBL/GenBank/DDBJ whole genome shotgun (WGS) entry which is preliminary data.</text>
</comment>
<evidence type="ECO:0000313" key="3">
    <source>
        <dbReference type="Proteomes" id="UP000245464"/>
    </source>
</evidence>
<accession>A0A2W1CZR1</accession>
<feature type="compositionally biased region" description="Polar residues" evidence="1">
    <location>
        <begin position="54"/>
        <end position="66"/>
    </location>
</feature>
<organism evidence="2 3">
    <name type="scientific">Pyrenophora tritici-repentis</name>
    <dbReference type="NCBI Taxonomy" id="45151"/>
    <lineage>
        <taxon>Eukaryota</taxon>
        <taxon>Fungi</taxon>
        <taxon>Dikarya</taxon>
        <taxon>Ascomycota</taxon>
        <taxon>Pezizomycotina</taxon>
        <taxon>Dothideomycetes</taxon>
        <taxon>Pleosporomycetidae</taxon>
        <taxon>Pleosporales</taxon>
        <taxon>Pleosporineae</taxon>
        <taxon>Pleosporaceae</taxon>
        <taxon>Pyrenophora</taxon>
    </lineage>
</organism>
<dbReference type="RefSeq" id="XP_001942144.1">
    <property type="nucleotide sequence ID" value="XM_001942109.1"/>
</dbReference>
<gene>
    <name evidence="2" type="ORF">PtrM4_112060</name>
</gene>
<dbReference type="GeneID" id="6350167"/>
<sequence length="242" mass="27007">MSMTMQPALDTNGLFQPSALQSWTQFLDLFEGHIFDSLQVPHLSKRSDHPPSQLGCTTSPDGTNGLSLARDYGHRPRMPSLREVRALNTSAQTAVCSLVCENSEQLEECLNMVSQLTSLCSNFLVTQMEVAGISSAVAEYLVWVHKGPQVPLRGATLGTSSAEILEILEARVRELQSMAETSHQAGWARMLKTLESRHSAMQLDALEEMLPVQMEKRQRLFQENYEIDKNLPEQLTACQEDD</sequence>
<dbReference type="Proteomes" id="UP000245464">
    <property type="component" value="Chromosome 5"/>
</dbReference>
<dbReference type="EMBL" id="NQIK02000005">
    <property type="protein sequence ID" value="KAF7571204.1"/>
    <property type="molecule type" value="Genomic_DNA"/>
</dbReference>